<protein>
    <submittedName>
        <fullName evidence="6">Twin-arginine translocation pathway signal</fullName>
    </submittedName>
</protein>
<evidence type="ECO:0000313" key="7">
    <source>
        <dbReference type="Proteomes" id="UP000014184"/>
    </source>
</evidence>
<evidence type="ECO:0000256" key="2">
    <source>
        <dbReference type="ARBA" id="ARBA00010742"/>
    </source>
</evidence>
<dbReference type="Pfam" id="PF09084">
    <property type="entry name" value="NMT1"/>
    <property type="match status" value="1"/>
</dbReference>
<sequence length="363" mass="39155">MHTRRDFLRYTTAVGAALPLLAACGPSRGSDGTGEATVLRYQGTTGSVTLPELAADLGYLDGIDLEWLSDTTSGPQSIQAAATGDTDYGGAFNGAILKLVAAGSPVTAVIAYYGSDEETYSGYYVLEDSPLTQPRDLIGATVSMNTLGAHHEFVVREWLSRNGLTEEEIAQVELTVVPPVNAEQSLRSGQVDVATLSGIHREKALERGGLRPLFTDTDLYAFSYGSLVLRNDFIERHPTTTRAFVEGVARAIRWAQTRPREEVVDRFVSIIERRGRNEDTETIQYWKSDGVAGPGGVIADKEFSVWHDWLVRNGELAEGRISLSEVYTNEFNPYANGTYPPDSGPDGEPIAATAGGGTTGEGQ</sequence>
<feature type="region of interest" description="Disordered" evidence="4">
    <location>
        <begin position="332"/>
        <end position="363"/>
    </location>
</feature>
<dbReference type="EMBL" id="AOSG01000046">
    <property type="protein sequence ID" value="EOR71228.1"/>
    <property type="molecule type" value="Genomic_DNA"/>
</dbReference>
<dbReference type="PROSITE" id="PS51257">
    <property type="entry name" value="PROKAR_LIPOPROTEIN"/>
    <property type="match status" value="1"/>
</dbReference>
<dbReference type="NCBIfam" id="TIGR01409">
    <property type="entry name" value="TAT_signal_seq"/>
    <property type="match status" value="1"/>
</dbReference>
<gene>
    <name evidence="6" type="ORF">TM51_08736</name>
</gene>
<dbReference type="PROSITE" id="PS51318">
    <property type="entry name" value="TAT"/>
    <property type="match status" value="1"/>
</dbReference>
<feature type="compositionally biased region" description="Gly residues" evidence="4">
    <location>
        <begin position="354"/>
        <end position="363"/>
    </location>
</feature>
<reference evidence="6 7" key="1">
    <citation type="journal article" date="2013" name="Genome Announc.">
        <title>Draft Genome Sequence of the Lignocellulose Decomposer Thermobifida fusca Strain TM51.</title>
        <authorList>
            <person name="Toth A."/>
            <person name="Barna T."/>
            <person name="Nagy I."/>
            <person name="Horvath B."/>
            <person name="Nagy I."/>
            <person name="Tancsics A."/>
            <person name="Kriszt B."/>
            <person name="Baka E."/>
            <person name="Fekete C."/>
            <person name="Kukolya J."/>
        </authorList>
    </citation>
    <scope>NUCLEOTIDE SEQUENCE [LARGE SCALE GENOMIC DNA]</scope>
    <source>
        <strain evidence="6 7">TM51</strain>
    </source>
</reference>
<proteinExistence type="inferred from homology"/>
<keyword evidence="7" id="KW-1185">Reference proteome</keyword>
<evidence type="ECO:0000256" key="3">
    <source>
        <dbReference type="ARBA" id="ARBA00022729"/>
    </source>
</evidence>
<dbReference type="InterPro" id="IPR006311">
    <property type="entry name" value="TAT_signal"/>
</dbReference>
<keyword evidence="3" id="KW-0732">Signal</keyword>
<dbReference type="Gene3D" id="3.40.190.10">
    <property type="entry name" value="Periplasmic binding protein-like II"/>
    <property type="match status" value="2"/>
</dbReference>
<comment type="subcellular location">
    <subcellularLocation>
        <location evidence="1">Periplasm</location>
    </subcellularLocation>
</comment>
<dbReference type="SUPFAM" id="SSF53850">
    <property type="entry name" value="Periplasmic binding protein-like II"/>
    <property type="match status" value="1"/>
</dbReference>
<dbReference type="InterPro" id="IPR019546">
    <property type="entry name" value="TAT_signal_bac_arc"/>
</dbReference>
<dbReference type="GO" id="GO:0042597">
    <property type="term" value="C:periplasmic space"/>
    <property type="evidence" value="ECO:0007669"/>
    <property type="project" value="UniProtKB-SubCell"/>
</dbReference>
<dbReference type="InterPro" id="IPR015168">
    <property type="entry name" value="SsuA/THI5"/>
</dbReference>
<dbReference type="PANTHER" id="PTHR30024:SF47">
    <property type="entry name" value="TAURINE-BINDING PERIPLASMIC PROTEIN"/>
    <property type="match status" value="1"/>
</dbReference>
<dbReference type="PANTHER" id="PTHR30024">
    <property type="entry name" value="ALIPHATIC SULFONATES-BINDING PROTEIN-RELATED"/>
    <property type="match status" value="1"/>
</dbReference>
<dbReference type="RefSeq" id="WP_011292116.1">
    <property type="nucleotide sequence ID" value="NZ_AOSG01000046.1"/>
</dbReference>
<dbReference type="AlphaFoldDB" id="A0A9P2TAL2"/>
<comment type="caution">
    <text evidence="6">The sequence shown here is derived from an EMBL/GenBank/DDBJ whole genome shotgun (WGS) entry which is preliminary data.</text>
</comment>
<feature type="domain" description="SsuA/THI5-like" evidence="5">
    <location>
        <begin position="54"/>
        <end position="261"/>
    </location>
</feature>
<evidence type="ECO:0000313" key="6">
    <source>
        <dbReference type="EMBL" id="EOR71228.1"/>
    </source>
</evidence>
<dbReference type="Proteomes" id="UP000014184">
    <property type="component" value="Unassembled WGS sequence"/>
</dbReference>
<evidence type="ECO:0000259" key="5">
    <source>
        <dbReference type="Pfam" id="PF09084"/>
    </source>
</evidence>
<accession>A0A9P2TAL2</accession>
<comment type="similarity">
    <text evidence="2">Belongs to the bacterial solute-binding protein SsuA/TauA family.</text>
</comment>
<name>A0A9P2TAL2_THEFU</name>
<evidence type="ECO:0000256" key="4">
    <source>
        <dbReference type="SAM" id="MobiDB-lite"/>
    </source>
</evidence>
<evidence type="ECO:0000256" key="1">
    <source>
        <dbReference type="ARBA" id="ARBA00004418"/>
    </source>
</evidence>
<organism evidence="6 7">
    <name type="scientific">Thermobifida fusca TM51</name>
    <dbReference type="NCBI Taxonomy" id="1169414"/>
    <lineage>
        <taxon>Bacteria</taxon>
        <taxon>Bacillati</taxon>
        <taxon>Actinomycetota</taxon>
        <taxon>Actinomycetes</taxon>
        <taxon>Streptosporangiales</taxon>
        <taxon>Nocardiopsidaceae</taxon>
        <taxon>Thermobifida</taxon>
    </lineage>
</organism>